<dbReference type="AlphaFoldDB" id="A0A4Q7VE91"/>
<evidence type="ECO:0000313" key="3">
    <source>
        <dbReference type="EMBL" id="RZT93873.1"/>
    </source>
</evidence>
<dbReference type="CDD" id="cd07067">
    <property type="entry name" value="HP_PGM_like"/>
    <property type="match status" value="1"/>
</dbReference>
<dbReference type="InterPro" id="IPR029033">
    <property type="entry name" value="His_PPase_superfam"/>
</dbReference>
<feature type="binding site" evidence="2">
    <location>
        <position position="69"/>
    </location>
    <ligand>
        <name>substrate</name>
    </ligand>
</feature>
<reference evidence="3 4" key="1">
    <citation type="submission" date="2019-02" db="EMBL/GenBank/DDBJ databases">
        <title>Genomic Encyclopedia of Type Strains, Phase IV (KMG-IV): sequencing the most valuable type-strain genomes for metagenomic binning, comparative biology and taxonomic classification.</title>
        <authorList>
            <person name="Goeker M."/>
        </authorList>
    </citation>
    <scope>NUCLEOTIDE SEQUENCE [LARGE SCALE GENOMIC DNA]</scope>
    <source>
        <strain evidence="3 4">DSM 19570</strain>
    </source>
</reference>
<dbReference type="GO" id="GO:0016791">
    <property type="term" value="F:phosphatase activity"/>
    <property type="evidence" value="ECO:0007669"/>
    <property type="project" value="TreeGrafter"/>
</dbReference>
<dbReference type="PANTHER" id="PTHR48100:SF10">
    <property type="entry name" value="2-CARBOXY-D-ARABINITOL-1-PHOSPHATASE-RELATED"/>
    <property type="match status" value="1"/>
</dbReference>
<comment type="caution">
    <text evidence="3">The sequence shown here is derived from an EMBL/GenBank/DDBJ whole genome shotgun (WGS) entry which is preliminary data.</text>
</comment>
<dbReference type="InterPro" id="IPR050275">
    <property type="entry name" value="PGM_Phosphatase"/>
</dbReference>
<keyword evidence="4" id="KW-1185">Reference proteome</keyword>
<name>A0A4Q7VE91_9BURK</name>
<evidence type="ECO:0000256" key="2">
    <source>
        <dbReference type="PIRSR" id="PIRSR613078-2"/>
    </source>
</evidence>
<accession>A0A4Q7VE91</accession>
<organism evidence="3 4">
    <name type="scientific">Rivibacter subsaxonicus</name>
    <dbReference type="NCBI Taxonomy" id="457575"/>
    <lineage>
        <taxon>Bacteria</taxon>
        <taxon>Pseudomonadati</taxon>
        <taxon>Pseudomonadota</taxon>
        <taxon>Betaproteobacteria</taxon>
        <taxon>Burkholderiales</taxon>
        <taxon>Rivibacter</taxon>
    </lineage>
</organism>
<dbReference type="EMBL" id="SHKP01000008">
    <property type="protein sequence ID" value="RZT93873.1"/>
    <property type="molecule type" value="Genomic_DNA"/>
</dbReference>
<gene>
    <name evidence="3" type="ORF">EV670_3430</name>
</gene>
<sequence length="238" mass="25774">MTRYQAPTRRRLYLMRHGSVDYFRADGSPVPPDTVPLNAEGEQQADAAGALFADSGVRFDRVLVSGLPRTVQTAQRVLAAAGQQLVLDTEPELQEIRGGRLADIAPEQVAQAFLGAFGGAGAGAEHERFLGGESVAELLDRALPAFERWRARADWQCALVVLHGGVNRALLSNLLAGGRAFFGALEQQPACINVIDLGDDHAVVRAINLAPTQWLQAREQRTTMEKLLALYQRGIAPL</sequence>
<protein>
    <submittedName>
        <fullName evidence="3">Putative phosphoglycerate mutase</fullName>
    </submittedName>
</protein>
<feature type="active site" description="Tele-phosphohistidine intermediate" evidence="1">
    <location>
        <position position="17"/>
    </location>
</feature>
<evidence type="ECO:0000313" key="4">
    <source>
        <dbReference type="Proteomes" id="UP000293671"/>
    </source>
</evidence>
<evidence type="ECO:0000256" key="1">
    <source>
        <dbReference type="PIRSR" id="PIRSR613078-1"/>
    </source>
</evidence>
<proteinExistence type="predicted"/>
<dbReference type="Proteomes" id="UP000293671">
    <property type="component" value="Unassembled WGS sequence"/>
</dbReference>
<dbReference type="OrthoDB" id="9781415at2"/>
<dbReference type="Gene3D" id="3.40.50.1240">
    <property type="entry name" value="Phosphoglycerate mutase-like"/>
    <property type="match status" value="1"/>
</dbReference>
<feature type="active site" description="Proton donor/acceptor" evidence="1">
    <location>
        <position position="95"/>
    </location>
</feature>
<dbReference type="SMART" id="SM00855">
    <property type="entry name" value="PGAM"/>
    <property type="match status" value="1"/>
</dbReference>
<dbReference type="SUPFAM" id="SSF53254">
    <property type="entry name" value="Phosphoglycerate mutase-like"/>
    <property type="match status" value="1"/>
</dbReference>
<dbReference type="PANTHER" id="PTHR48100">
    <property type="entry name" value="BROAD-SPECIFICITY PHOSPHATASE YOR283W-RELATED"/>
    <property type="match status" value="1"/>
</dbReference>
<dbReference type="Pfam" id="PF00300">
    <property type="entry name" value="His_Phos_1"/>
    <property type="match status" value="1"/>
</dbReference>
<dbReference type="RefSeq" id="WP_130434399.1">
    <property type="nucleotide sequence ID" value="NZ_SHKP01000008.1"/>
</dbReference>
<dbReference type="InterPro" id="IPR013078">
    <property type="entry name" value="His_Pase_superF_clade-1"/>
</dbReference>